<protein>
    <recommendedName>
        <fullName evidence="3">Molecular chaperone Hsp90</fullName>
    </recommendedName>
</protein>
<dbReference type="AlphaFoldDB" id="A0A6I2UF95"/>
<dbReference type="Proteomes" id="UP000433181">
    <property type="component" value="Unassembled WGS sequence"/>
</dbReference>
<keyword evidence="2" id="KW-1185">Reference proteome</keyword>
<reference evidence="1 2" key="1">
    <citation type="submission" date="2019-08" db="EMBL/GenBank/DDBJ databases">
        <title>In-depth cultivation of the pig gut microbiome towards novel bacterial diversity and tailored functional studies.</title>
        <authorList>
            <person name="Wylensek D."/>
            <person name="Hitch T.C.A."/>
            <person name="Clavel T."/>
        </authorList>
    </citation>
    <scope>NUCLEOTIDE SEQUENCE [LARGE SCALE GENOMIC DNA]</scope>
    <source>
        <strain evidence="1 2">WCA-693-APC-5D-A</strain>
    </source>
</reference>
<organism evidence="1 2">
    <name type="scientific">Anaerovibrio slackiae</name>
    <dbReference type="NCBI Taxonomy" id="2652309"/>
    <lineage>
        <taxon>Bacteria</taxon>
        <taxon>Bacillati</taxon>
        <taxon>Bacillota</taxon>
        <taxon>Negativicutes</taxon>
        <taxon>Selenomonadales</taxon>
        <taxon>Selenomonadaceae</taxon>
        <taxon>Anaerovibrio</taxon>
    </lineage>
</organism>
<dbReference type="GeneID" id="96778247"/>
<evidence type="ECO:0000313" key="1">
    <source>
        <dbReference type="EMBL" id="MSU08329.1"/>
    </source>
</evidence>
<accession>A0A6I2UF95</accession>
<comment type="caution">
    <text evidence="1">The sequence shown here is derived from an EMBL/GenBank/DDBJ whole genome shotgun (WGS) entry which is preliminary data.</text>
</comment>
<dbReference type="EMBL" id="VUNR01000006">
    <property type="protein sequence ID" value="MSU08329.1"/>
    <property type="molecule type" value="Genomic_DNA"/>
</dbReference>
<proteinExistence type="predicted"/>
<sequence>MTRKDMEKVVQDMIAAKSCYPVLRARGEEWLNAGDTDTEEAAWKKLVAQAKVDIMPIDDLISFAASETGAKVLGKEGAEMLLKHAQAIKAQGAEYCDCPACKGAAIVIEYENLYD</sequence>
<gene>
    <name evidence="1" type="ORF">FYJ84_04905</name>
</gene>
<evidence type="ECO:0000313" key="2">
    <source>
        <dbReference type="Proteomes" id="UP000433181"/>
    </source>
</evidence>
<name>A0A6I2UF95_9FIRM</name>
<dbReference type="RefSeq" id="WP_154406492.1">
    <property type="nucleotide sequence ID" value="NZ_JAQXJM010000164.1"/>
</dbReference>
<evidence type="ECO:0008006" key="3">
    <source>
        <dbReference type="Google" id="ProtNLM"/>
    </source>
</evidence>